<evidence type="ECO:0000256" key="1">
    <source>
        <dbReference type="SAM" id="MobiDB-lite"/>
    </source>
</evidence>
<feature type="compositionally biased region" description="Polar residues" evidence="1">
    <location>
        <begin position="1"/>
        <end position="10"/>
    </location>
</feature>
<dbReference type="Gene3D" id="1.10.490.10">
    <property type="entry name" value="Globins"/>
    <property type="match status" value="1"/>
</dbReference>
<feature type="region of interest" description="Disordered" evidence="1">
    <location>
        <begin position="1"/>
        <end position="56"/>
    </location>
</feature>
<feature type="compositionally biased region" description="Basic and acidic residues" evidence="1">
    <location>
        <begin position="206"/>
        <end position="223"/>
    </location>
</feature>
<dbReference type="InterPro" id="IPR000971">
    <property type="entry name" value="Globin"/>
</dbReference>
<feature type="compositionally biased region" description="Basic residues" evidence="1">
    <location>
        <begin position="47"/>
        <end position="56"/>
    </location>
</feature>
<name>A0A7I4YRD8_HAECO</name>
<dbReference type="Proteomes" id="UP000025227">
    <property type="component" value="Unplaced"/>
</dbReference>
<evidence type="ECO:0000313" key="3">
    <source>
        <dbReference type="Proteomes" id="UP000025227"/>
    </source>
</evidence>
<dbReference type="SUPFAM" id="SSF46458">
    <property type="entry name" value="Globin-like"/>
    <property type="match status" value="1"/>
</dbReference>
<dbReference type="InterPro" id="IPR009050">
    <property type="entry name" value="Globin-like_sf"/>
</dbReference>
<evidence type="ECO:0000259" key="2">
    <source>
        <dbReference type="PROSITE" id="PS01033"/>
    </source>
</evidence>
<dbReference type="WBParaSite" id="HCON_00134710-00001">
    <property type="protein sequence ID" value="HCON_00134710-00001"/>
    <property type="gene ID" value="HCON_00134710"/>
</dbReference>
<dbReference type="InterPro" id="IPR044399">
    <property type="entry name" value="Mb-like_M"/>
</dbReference>
<feature type="domain" description="Globin" evidence="2">
    <location>
        <begin position="67"/>
        <end position="294"/>
    </location>
</feature>
<evidence type="ECO:0000313" key="4">
    <source>
        <dbReference type="WBParaSite" id="HCON_00134710-00001"/>
    </source>
</evidence>
<organism evidence="3 4">
    <name type="scientific">Haemonchus contortus</name>
    <name type="common">Barber pole worm</name>
    <dbReference type="NCBI Taxonomy" id="6289"/>
    <lineage>
        <taxon>Eukaryota</taxon>
        <taxon>Metazoa</taxon>
        <taxon>Ecdysozoa</taxon>
        <taxon>Nematoda</taxon>
        <taxon>Chromadorea</taxon>
        <taxon>Rhabditida</taxon>
        <taxon>Rhabditina</taxon>
        <taxon>Rhabditomorpha</taxon>
        <taxon>Strongyloidea</taxon>
        <taxon>Trichostrongylidae</taxon>
        <taxon>Haemonchus</taxon>
    </lineage>
</organism>
<feature type="compositionally biased region" description="Basic and acidic residues" evidence="1">
    <location>
        <begin position="187"/>
        <end position="197"/>
    </location>
</feature>
<dbReference type="GO" id="GO:0020037">
    <property type="term" value="F:heme binding"/>
    <property type="evidence" value="ECO:0007669"/>
    <property type="project" value="InterPro"/>
</dbReference>
<protein>
    <submittedName>
        <fullName evidence="4">GLOBIN domain-containing protein</fullName>
    </submittedName>
</protein>
<dbReference type="OrthoDB" id="5810844at2759"/>
<dbReference type="AlphaFoldDB" id="A0A7I4YRD8"/>
<dbReference type="PROSITE" id="PS01033">
    <property type="entry name" value="GLOBIN"/>
    <property type="match status" value="1"/>
</dbReference>
<dbReference type="GO" id="GO:0019825">
    <property type="term" value="F:oxygen binding"/>
    <property type="evidence" value="ECO:0007669"/>
    <property type="project" value="InterPro"/>
</dbReference>
<reference evidence="4" key="1">
    <citation type="submission" date="2020-12" db="UniProtKB">
        <authorList>
            <consortium name="WormBaseParasite"/>
        </authorList>
    </citation>
    <scope>IDENTIFICATION</scope>
    <source>
        <strain evidence="4">MHco3</strain>
    </source>
</reference>
<dbReference type="CDD" id="cd01040">
    <property type="entry name" value="Mb-like"/>
    <property type="match status" value="1"/>
</dbReference>
<keyword evidence="3" id="KW-1185">Reference proteome</keyword>
<accession>A0A7I4YRD8</accession>
<sequence>MGNAESADSLSTKHRTRSQSPVREPGVVRMPSVPTAGARCMTERPPRRSKTCRSRNSRKKVVCSVTGLTLHQKALLTRKWNRMESATVYELGRRMFESIFTENPHYLAYLDLKGEPNWRNHINFKIHVQRFVTAMSEAMRRLRDPSTSYDVLRDFGASYAVYPKRVSAVYFERLANALNQTATQLQEGDHQGIEKAPSRKQSLTSSDKDKSFKSLVDSEKSVEEEQMPVSASFSSFSTPAKTAIHSRGSLTGVDSIREHGDCLDHGPNDVCPITAEAWTVLSAFLANQIKYGYEMERVIRTELSKLGLDGSGGMKRGALSLQRPTQFA</sequence>
<proteinExistence type="predicted"/>
<dbReference type="InterPro" id="IPR012292">
    <property type="entry name" value="Globin/Proto"/>
</dbReference>
<dbReference type="OMA" id="EMGRRMF"/>
<feature type="region of interest" description="Disordered" evidence="1">
    <location>
        <begin position="185"/>
        <end position="233"/>
    </location>
</feature>